<name>A0A0A3JQN8_9BACI</name>
<comment type="caution">
    <text evidence="3">The sequence shown here is derived from an EMBL/GenBank/DDBJ whole genome shotgun (WGS) entry which is preliminary data.</text>
</comment>
<dbReference type="InterPro" id="IPR002508">
    <property type="entry name" value="MurNAc-LAA_cat"/>
</dbReference>
<dbReference type="GO" id="GO:0030288">
    <property type="term" value="C:outer membrane-bounded periplasmic space"/>
    <property type="evidence" value="ECO:0007669"/>
    <property type="project" value="TreeGrafter"/>
</dbReference>
<evidence type="ECO:0000256" key="1">
    <source>
        <dbReference type="ARBA" id="ARBA00022801"/>
    </source>
</evidence>
<accession>A0A0A3JQN8</accession>
<dbReference type="AlphaFoldDB" id="A0A0A3JQN8"/>
<dbReference type="STRING" id="1220589.CD32_00485"/>
<gene>
    <name evidence="3" type="ORF">CD32_00485</name>
</gene>
<dbReference type="SMART" id="SM00646">
    <property type="entry name" value="Ami_3"/>
    <property type="match status" value="1"/>
</dbReference>
<dbReference type="SUPFAM" id="SSF53187">
    <property type="entry name" value="Zn-dependent exopeptidases"/>
    <property type="match status" value="1"/>
</dbReference>
<dbReference type="PANTHER" id="PTHR30404">
    <property type="entry name" value="N-ACETYLMURAMOYL-L-ALANINE AMIDASE"/>
    <property type="match status" value="1"/>
</dbReference>
<evidence type="ECO:0000313" key="3">
    <source>
        <dbReference type="EMBL" id="KGR89307.1"/>
    </source>
</evidence>
<evidence type="ECO:0000259" key="2">
    <source>
        <dbReference type="SMART" id="SM00646"/>
    </source>
</evidence>
<dbReference type="Proteomes" id="UP000030437">
    <property type="component" value="Unassembled WGS sequence"/>
</dbReference>
<proteinExistence type="predicted"/>
<dbReference type="OrthoDB" id="9806267at2"/>
<reference evidence="3 4" key="1">
    <citation type="submission" date="2014-02" db="EMBL/GenBank/DDBJ databases">
        <title>Draft genome sequence of Lysinibacillus odysseyi NBRC 100172.</title>
        <authorList>
            <person name="Zhang F."/>
            <person name="Wang G."/>
            <person name="Zhang L."/>
        </authorList>
    </citation>
    <scope>NUCLEOTIDE SEQUENCE [LARGE SCALE GENOMIC DNA]</scope>
    <source>
        <strain evidence="3 4">NBRC 100172</strain>
    </source>
</reference>
<organism evidence="3 4">
    <name type="scientific">Lysinibacillus odysseyi 34hs-1 = NBRC 100172</name>
    <dbReference type="NCBI Taxonomy" id="1220589"/>
    <lineage>
        <taxon>Bacteria</taxon>
        <taxon>Bacillati</taxon>
        <taxon>Bacillota</taxon>
        <taxon>Bacilli</taxon>
        <taxon>Bacillales</taxon>
        <taxon>Bacillaceae</taxon>
        <taxon>Lysinibacillus</taxon>
    </lineage>
</organism>
<dbReference type="eggNOG" id="COG0860">
    <property type="taxonomic scope" value="Bacteria"/>
</dbReference>
<dbReference type="Gene3D" id="3.40.630.40">
    <property type="entry name" value="Zn-dependent exopeptidases"/>
    <property type="match status" value="1"/>
</dbReference>
<dbReference type="Pfam" id="PF01520">
    <property type="entry name" value="Amidase_3"/>
    <property type="match status" value="1"/>
</dbReference>
<dbReference type="CDD" id="cd02696">
    <property type="entry name" value="MurNAc-LAA"/>
    <property type="match status" value="1"/>
</dbReference>
<dbReference type="RefSeq" id="WP_036150164.1">
    <property type="nucleotide sequence ID" value="NZ_AVCX01000010.1"/>
</dbReference>
<feature type="domain" description="MurNAc-LAA" evidence="2">
    <location>
        <begin position="117"/>
        <end position="229"/>
    </location>
</feature>
<keyword evidence="1" id="KW-0378">Hydrolase</keyword>
<dbReference type="EMBL" id="JPVP01000028">
    <property type="protein sequence ID" value="KGR89307.1"/>
    <property type="molecule type" value="Genomic_DNA"/>
</dbReference>
<dbReference type="GO" id="GO:0008745">
    <property type="term" value="F:N-acetylmuramoyl-L-alanine amidase activity"/>
    <property type="evidence" value="ECO:0007669"/>
    <property type="project" value="InterPro"/>
</dbReference>
<evidence type="ECO:0000313" key="4">
    <source>
        <dbReference type="Proteomes" id="UP000030437"/>
    </source>
</evidence>
<protein>
    <submittedName>
        <fullName evidence="3">N-acetylmuramoyl-L-alanine amidase</fullName>
    </submittedName>
</protein>
<dbReference type="InterPro" id="IPR050695">
    <property type="entry name" value="N-acetylmuramoyl_amidase_3"/>
</dbReference>
<dbReference type="GO" id="GO:0009253">
    <property type="term" value="P:peptidoglycan catabolic process"/>
    <property type="evidence" value="ECO:0007669"/>
    <property type="project" value="InterPro"/>
</dbReference>
<sequence>MRRWLALFVLLCTCMIVVVYETSASNRSYFLPEPLGGVTIVLDAGHGGIDGGASQGDVIEKEITLAITEKLERQLKRLGAEVIMTRTTDGDVISEHKPDMEFSSNRERKKEDIFTRQAIVAEKKPDMFITVHANAIPDSKWRGAQVFYHKTGHEQSQHLAKSIQASIKDDLGNTQREALAIERVYLLKKTEVPAVLVETGFISNPEERALLADKNYQDKMAIAIARGVEDYFALAYQ</sequence>
<keyword evidence="4" id="KW-1185">Reference proteome</keyword>
<dbReference type="PANTHER" id="PTHR30404:SF0">
    <property type="entry name" value="N-ACETYLMURAMOYL-L-ALANINE AMIDASE AMIC"/>
    <property type="match status" value="1"/>
</dbReference>